<dbReference type="OrthoDB" id="4202152at2759"/>
<dbReference type="RefSeq" id="XP_031580587.1">
    <property type="nucleotide sequence ID" value="XM_031725367.1"/>
</dbReference>
<dbReference type="EMBL" id="GG657469">
    <property type="protein sequence ID" value="OAT12865.1"/>
    <property type="molecule type" value="Genomic_DNA"/>
</dbReference>
<evidence type="ECO:0000313" key="1">
    <source>
        <dbReference type="EMBL" id="OAT12865.1"/>
    </source>
</evidence>
<name>A0A179UXN5_BLAGS</name>
<dbReference type="AlphaFoldDB" id="A0A179UXN5"/>
<gene>
    <name evidence="1" type="ORF">BDBG_17710</name>
</gene>
<reference evidence="2" key="1">
    <citation type="journal article" date="2015" name="PLoS Genet.">
        <title>The dynamic genome and transcriptome of the human fungal pathogen Blastomyces and close relative Emmonsia.</title>
        <authorList>
            <person name="Munoz J.F."/>
            <person name="Gauthier G.M."/>
            <person name="Desjardins C.A."/>
            <person name="Gallo J.E."/>
            <person name="Holder J."/>
            <person name="Sullivan T.D."/>
            <person name="Marty A.J."/>
            <person name="Carmen J.C."/>
            <person name="Chen Z."/>
            <person name="Ding L."/>
            <person name="Gujja S."/>
            <person name="Magrini V."/>
            <person name="Misas E."/>
            <person name="Mitreva M."/>
            <person name="Priest M."/>
            <person name="Saif S."/>
            <person name="Whiston E.A."/>
            <person name="Young S."/>
            <person name="Zeng Q."/>
            <person name="Goldman W.E."/>
            <person name="Mardis E.R."/>
            <person name="Taylor J.W."/>
            <person name="McEwen J.G."/>
            <person name="Clay O.K."/>
            <person name="Klein B.S."/>
            <person name="Cuomo C.A."/>
        </authorList>
    </citation>
    <scope>NUCLEOTIDE SEQUENCE [LARGE SCALE GENOMIC DNA]</scope>
    <source>
        <strain evidence="2">SLH14081</strain>
    </source>
</reference>
<organism evidence="1 2">
    <name type="scientific">Blastomyces gilchristii (strain SLH14081)</name>
    <name type="common">Blastomyces dermatitidis</name>
    <dbReference type="NCBI Taxonomy" id="559298"/>
    <lineage>
        <taxon>Eukaryota</taxon>
        <taxon>Fungi</taxon>
        <taxon>Dikarya</taxon>
        <taxon>Ascomycota</taxon>
        <taxon>Pezizomycotina</taxon>
        <taxon>Eurotiomycetes</taxon>
        <taxon>Eurotiomycetidae</taxon>
        <taxon>Onygenales</taxon>
        <taxon>Ajellomycetaceae</taxon>
        <taxon>Blastomyces</taxon>
    </lineage>
</organism>
<dbReference type="Proteomes" id="UP000002038">
    <property type="component" value="Unassembled WGS sequence"/>
</dbReference>
<keyword evidence="2" id="KW-1185">Reference proteome</keyword>
<dbReference type="KEGG" id="bgh:BDBG_17710"/>
<dbReference type="VEuPathDB" id="FungiDB:BDBG_17710"/>
<protein>
    <submittedName>
        <fullName evidence="1">Uncharacterized protein</fullName>
    </submittedName>
</protein>
<proteinExistence type="predicted"/>
<dbReference type="GeneID" id="42529319"/>
<sequence length="88" mass="10666">MWRRVQAKNREIHLNDDQVSVLGKLPDPWWSQWESRADFFNEDATIDITTGAPFQDSLEERHDWFVNAARRRSDMEEQGRMRRRLFCI</sequence>
<accession>A0A179UXN5</accession>
<evidence type="ECO:0000313" key="2">
    <source>
        <dbReference type="Proteomes" id="UP000002038"/>
    </source>
</evidence>